<sequence length="123" mass="13489">MIGRSTVSYLLFMTLGAGLPATAHAQEVFKGIGSGFCHEFLEMRDLPETESAFASWVYGFFTGSNLAFYSTANQTMRDLSGPELTPAALMERVSADCEADPKQQMLTVLAPIYADLPFHELQN</sequence>
<name>A0A533IF68_PARDE</name>
<reference evidence="2 3" key="1">
    <citation type="journal article" date="2017" name="Nat. Commun.">
        <title>In situ click chemistry generation of cyclooxygenase-2 inhibitors.</title>
        <authorList>
            <person name="Bhardwaj A."/>
            <person name="Kaur J."/>
            <person name="Wuest M."/>
            <person name="Wuest F."/>
        </authorList>
    </citation>
    <scope>NUCLEOTIDE SEQUENCE [LARGE SCALE GENOMIC DNA]</scope>
    <source>
        <strain evidence="2">S2_012_000_R3_94</strain>
    </source>
</reference>
<organism evidence="2 3">
    <name type="scientific">Paracoccus denitrificans</name>
    <dbReference type="NCBI Taxonomy" id="266"/>
    <lineage>
        <taxon>Bacteria</taxon>
        <taxon>Pseudomonadati</taxon>
        <taxon>Pseudomonadota</taxon>
        <taxon>Alphaproteobacteria</taxon>
        <taxon>Rhodobacterales</taxon>
        <taxon>Paracoccaceae</taxon>
        <taxon>Paracoccus</taxon>
    </lineage>
</organism>
<keyword evidence="1" id="KW-0732">Signal</keyword>
<feature type="signal peptide" evidence="1">
    <location>
        <begin position="1"/>
        <end position="25"/>
    </location>
</feature>
<protein>
    <recommendedName>
        <fullName evidence="4">Rap1a immunity protein domain-containing protein</fullName>
    </recommendedName>
</protein>
<dbReference type="EMBL" id="VAFL01000002">
    <property type="protein sequence ID" value="TKW68228.1"/>
    <property type="molecule type" value="Genomic_DNA"/>
</dbReference>
<proteinExistence type="predicted"/>
<dbReference type="AlphaFoldDB" id="A0A533IF68"/>
<feature type="chain" id="PRO_5022058189" description="Rap1a immunity protein domain-containing protein" evidence="1">
    <location>
        <begin position="26"/>
        <end position="123"/>
    </location>
</feature>
<accession>A0A533IF68</accession>
<comment type="caution">
    <text evidence="2">The sequence shown here is derived from an EMBL/GenBank/DDBJ whole genome shotgun (WGS) entry which is preliminary data.</text>
</comment>
<dbReference type="Proteomes" id="UP000315344">
    <property type="component" value="Unassembled WGS sequence"/>
</dbReference>
<evidence type="ECO:0000313" key="2">
    <source>
        <dbReference type="EMBL" id="TKW68228.1"/>
    </source>
</evidence>
<evidence type="ECO:0000313" key="3">
    <source>
        <dbReference type="Proteomes" id="UP000315344"/>
    </source>
</evidence>
<gene>
    <name evidence="2" type="ORF">DI616_03770</name>
</gene>
<evidence type="ECO:0008006" key="4">
    <source>
        <dbReference type="Google" id="ProtNLM"/>
    </source>
</evidence>
<evidence type="ECO:0000256" key="1">
    <source>
        <dbReference type="SAM" id="SignalP"/>
    </source>
</evidence>